<feature type="region of interest" description="Disordered" evidence="10">
    <location>
        <begin position="199"/>
        <end position="324"/>
    </location>
</feature>
<feature type="compositionally biased region" description="Basic and acidic residues" evidence="10">
    <location>
        <begin position="199"/>
        <end position="214"/>
    </location>
</feature>
<organism evidence="11 12">
    <name type="scientific">Podospora appendiculata</name>
    <dbReference type="NCBI Taxonomy" id="314037"/>
    <lineage>
        <taxon>Eukaryota</taxon>
        <taxon>Fungi</taxon>
        <taxon>Dikarya</taxon>
        <taxon>Ascomycota</taxon>
        <taxon>Pezizomycotina</taxon>
        <taxon>Sordariomycetes</taxon>
        <taxon>Sordariomycetidae</taxon>
        <taxon>Sordariales</taxon>
        <taxon>Podosporaceae</taxon>
        <taxon>Podospora</taxon>
    </lineage>
</organism>
<keyword evidence="8" id="KW-0539">Nucleus</keyword>
<evidence type="ECO:0000256" key="4">
    <source>
        <dbReference type="ARBA" id="ARBA00018689"/>
    </source>
</evidence>
<comment type="function">
    <text evidence="1">Involved in rRNA processing.</text>
</comment>
<name>A0AAE1CFK1_9PEZI</name>
<dbReference type="GO" id="GO:0005730">
    <property type="term" value="C:nucleolus"/>
    <property type="evidence" value="ECO:0007669"/>
    <property type="project" value="UniProtKB-SubCell"/>
</dbReference>
<dbReference type="PANTHER" id="PTHR33911:SF1">
    <property type="entry name" value="RRNA-PROCESSING PROTEIN EFG1"/>
    <property type="match status" value="1"/>
</dbReference>
<evidence type="ECO:0000256" key="1">
    <source>
        <dbReference type="ARBA" id="ARBA00002773"/>
    </source>
</evidence>
<reference evidence="11" key="2">
    <citation type="submission" date="2023-06" db="EMBL/GenBank/DDBJ databases">
        <authorList>
            <consortium name="Lawrence Berkeley National Laboratory"/>
            <person name="Haridas S."/>
            <person name="Hensen N."/>
            <person name="Bonometti L."/>
            <person name="Westerberg I."/>
            <person name="Brannstrom I.O."/>
            <person name="Guillou S."/>
            <person name="Cros-Aarteil S."/>
            <person name="Calhoun S."/>
            <person name="Kuo A."/>
            <person name="Mondo S."/>
            <person name="Pangilinan J."/>
            <person name="Riley R."/>
            <person name="Labutti K."/>
            <person name="Andreopoulos B."/>
            <person name="Lipzen A."/>
            <person name="Chen C."/>
            <person name="Yanf M."/>
            <person name="Daum C."/>
            <person name="Ng V."/>
            <person name="Clum A."/>
            <person name="Steindorff A."/>
            <person name="Ohm R."/>
            <person name="Martin F."/>
            <person name="Silar P."/>
            <person name="Natvig D."/>
            <person name="Lalanne C."/>
            <person name="Gautier V."/>
            <person name="Ament-Velasquez S.L."/>
            <person name="Kruys A."/>
            <person name="Hutchinson M.I."/>
            <person name="Powell A.J."/>
            <person name="Barry K."/>
            <person name="Miller A.N."/>
            <person name="Grigoriev I.V."/>
            <person name="Debuchy R."/>
            <person name="Gladieux P."/>
            <person name="Thoren M.H."/>
            <person name="Johannesson H."/>
        </authorList>
    </citation>
    <scope>NUCLEOTIDE SEQUENCE</scope>
    <source>
        <strain evidence="11">CBS 314.62</strain>
    </source>
</reference>
<dbReference type="GO" id="GO:0000462">
    <property type="term" value="P:maturation of SSU-rRNA from tricistronic rRNA transcript (SSU-rRNA, 5.8S rRNA, LSU-rRNA)"/>
    <property type="evidence" value="ECO:0007669"/>
    <property type="project" value="TreeGrafter"/>
</dbReference>
<evidence type="ECO:0000256" key="9">
    <source>
        <dbReference type="SAM" id="Coils"/>
    </source>
</evidence>
<evidence type="ECO:0000256" key="3">
    <source>
        <dbReference type="ARBA" id="ARBA00006916"/>
    </source>
</evidence>
<dbReference type="EMBL" id="JAULSO010000001">
    <property type="protein sequence ID" value="KAK3692545.1"/>
    <property type="molecule type" value="Genomic_DNA"/>
</dbReference>
<feature type="compositionally biased region" description="Low complexity" evidence="10">
    <location>
        <begin position="20"/>
        <end position="32"/>
    </location>
</feature>
<comment type="similarity">
    <text evidence="3">Belongs to the EFG1 family.</text>
</comment>
<evidence type="ECO:0000256" key="8">
    <source>
        <dbReference type="ARBA" id="ARBA00023242"/>
    </source>
</evidence>
<evidence type="ECO:0000256" key="10">
    <source>
        <dbReference type="SAM" id="MobiDB-lite"/>
    </source>
</evidence>
<proteinExistence type="inferred from homology"/>
<keyword evidence="6" id="KW-0698">rRNA processing</keyword>
<dbReference type="AlphaFoldDB" id="A0AAE1CFK1"/>
<accession>A0AAE1CFK1</accession>
<keyword evidence="7 9" id="KW-0175">Coiled coil</keyword>
<feature type="compositionally biased region" description="Low complexity" evidence="10">
    <location>
        <begin position="309"/>
        <end position="324"/>
    </location>
</feature>
<protein>
    <recommendedName>
        <fullName evidence="4">rRNA-processing protein EFG1</fullName>
    </recommendedName>
    <alternativeName>
        <fullName evidence="5">rRNA-processing protein efg1</fullName>
    </alternativeName>
</protein>
<dbReference type="Proteomes" id="UP001270362">
    <property type="component" value="Unassembled WGS sequence"/>
</dbReference>
<feature type="compositionally biased region" description="Basic and acidic residues" evidence="10">
    <location>
        <begin position="234"/>
        <end position="278"/>
    </location>
</feature>
<evidence type="ECO:0000256" key="2">
    <source>
        <dbReference type="ARBA" id="ARBA00004604"/>
    </source>
</evidence>
<feature type="region of interest" description="Disordered" evidence="10">
    <location>
        <begin position="1"/>
        <end position="46"/>
    </location>
</feature>
<dbReference type="InterPro" id="IPR019310">
    <property type="entry name" value="Efg1"/>
</dbReference>
<evidence type="ECO:0000256" key="5">
    <source>
        <dbReference type="ARBA" id="ARBA00019827"/>
    </source>
</evidence>
<feature type="coiled-coil region" evidence="9">
    <location>
        <begin position="73"/>
        <end position="138"/>
    </location>
</feature>
<evidence type="ECO:0000313" key="12">
    <source>
        <dbReference type="Proteomes" id="UP001270362"/>
    </source>
</evidence>
<evidence type="ECO:0000256" key="7">
    <source>
        <dbReference type="ARBA" id="ARBA00023054"/>
    </source>
</evidence>
<evidence type="ECO:0000313" key="11">
    <source>
        <dbReference type="EMBL" id="KAK3692545.1"/>
    </source>
</evidence>
<dbReference type="GO" id="GO:0030688">
    <property type="term" value="C:preribosome, small subunit precursor"/>
    <property type="evidence" value="ECO:0007669"/>
    <property type="project" value="TreeGrafter"/>
</dbReference>
<sequence>MGQKRSHAEAEASHIHPDRSAASSTLQAAAASSKHKSKRQKVTDGNIGWIKKRARTIERLFEHDQSKVPADVQKDLERELAAHKQRILEDNDRKLRSKMLSKYHMVRFFERKKAMRFAKQLQKQLAEATDTEEVARLKTDLHTAEVDIDYAINFPYRERYISLYTAPTTEASDEAAPSPHALLHTPRPPMWTTIEKAREEGKSALEKIRDRRSDASAAPKQARHAGAASSSSAKKSEQKSDSKAEKQEKKPEKMAEERRPERTTEELWGKKPAWDKSTKPLSARAKRRADERAAAGIKVSVPSHAVVTNNGDGNNSDGGFFEED</sequence>
<comment type="caution">
    <text evidence="11">The sequence shown here is derived from an EMBL/GenBank/DDBJ whole genome shotgun (WGS) entry which is preliminary data.</text>
</comment>
<reference evidence="11" key="1">
    <citation type="journal article" date="2023" name="Mol. Phylogenet. Evol.">
        <title>Genome-scale phylogeny and comparative genomics of the fungal order Sordariales.</title>
        <authorList>
            <person name="Hensen N."/>
            <person name="Bonometti L."/>
            <person name="Westerberg I."/>
            <person name="Brannstrom I.O."/>
            <person name="Guillou S."/>
            <person name="Cros-Aarteil S."/>
            <person name="Calhoun S."/>
            <person name="Haridas S."/>
            <person name="Kuo A."/>
            <person name="Mondo S."/>
            <person name="Pangilinan J."/>
            <person name="Riley R."/>
            <person name="LaButti K."/>
            <person name="Andreopoulos B."/>
            <person name="Lipzen A."/>
            <person name="Chen C."/>
            <person name="Yan M."/>
            <person name="Daum C."/>
            <person name="Ng V."/>
            <person name="Clum A."/>
            <person name="Steindorff A."/>
            <person name="Ohm R.A."/>
            <person name="Martin F."/>
            <person name="Silar P."/>
            <person name="Natvig D.O."/>
            <person name="Lalanne C."/>
            <person name="Gautier V."/>
            <person name="Ament-Velasquez S.L."/>
            <person name="Kruys A."/>
            <person name="Hutchinson M.I."/>
            <person name="Powell A.J."/>
            <person name="Barry K."/>
            <person name="Miller A.N."/>
            <person name="Grigoriev I.V."/>
            <person name="Debuchy R."/>
            <person name="Gladieux P."/>
            <person name="Hiltunen Thoren M."/>
            <person name="Johannesson H."/>
        </authorList>
    </citation>
    <scope>NUCLEOTIDE SEQUENCE</scope>
    <source>
        <strain evidence="11">CBS 314.62</strain>
    </source>
</reference>
<feature type="compositionally biased region" description="Basic and acidic residues" evidence="10">
    <location>
        <begin position="1"/>
        <end position="19"/>
    </location>
</feature>
<keyword evidence="12" id="KW-1185">Reference proteome</keyword>
<dbReference type="PANTHER" id="PTHR33911">
    <property type="entry name" value="RRNA-PROCESSING PROTEIN EFG1"/>
    <property type="match status" value="1"/>
</dbReference>
<evidence type="ECO:0000256" key="6">
    <source>
        <dbReference type="ARBA" id="ARBA00022552"/>
    </source>
</evidence>
<dbReference type="Pfam" id="PF10153">
    <property type="entry name" value="Efg1"/>
    <property type="match status" value="1"/>
</dbReference>
<dbReference type="InterPro" id="IPR050786">
    <property type="entry name" value="EFG1_rRNA-proc"/>
</dbReference>
<gene>
    <name evidence="11" type="ORF">B0T22DRAFT_16728</name>
</gene>
<comment type="subcellular location">
    <subcellularLocation>
        <location evidence="2">Nucleus</location>
        <location evidence="2">Nucleolus</location>
    </subcellularLocation>
</comment>